<evidence type="ECO:0000259" key="1">
    <source>
        <dbReference type="Pfam" id="PF05099"/>
    </source>
</evidence>
<evidence type="ECO:0000313" key="3">
    <source>
        <dbReference type="Proteomes" id="UP000609802"/>
    </source>
</evidence>
<sequence>MIRSLLSKLSQPTPSPLGDDDARLAIAALLVRLARSDHAYGATEVDEITRILSRRYGLTGDGAVALRQDAEKIEAEAPDTVRFTNAVKDGVPLDDRIAVIEAAWSVVLADGVRTAEEDALMRMIPRFLGITDRESNEARLRAARALDGTADGDRV</sequence>
<accession>A0ABQ3IVZ6</accession>
<dbReference type="EMBL" id="BNCH01000002">
    <property type="protein sequence ID" value="GHE92616.1"/>
    <property type="molecule type" value="Genomic_DNA"/>
</dbReference>
<dbReference type="SUPFAM" id="SSF158682">
    <property type="entry name" value="TerB-like"/>
    <property type="match status" value="1"/>
</dbReference>
<dbReference type="InterPro" id="IPR029024">
    <property type="entry name" value="TerB-like"/>
</dbReference>
<dbReference type="Proteomes" id="UP000609802">
    <property type="component" value="Unassembled WGS sequence"/>
</dbReference>
<dbReference type="CDD" id="cd07313">
    <property type="entry name" value="terB_like_2"/>
    <property type="match status" value="1"/>
</dbReference>
<comment type="caution">
    <text evidence="2">The sequence shown here is derived from an EMBL/GenBank/DDBJ whole genome shotgun (WGS) entry which is preliminary data.</text>
</comment>
<feature type="domain" description="Co-chaperone DjlA N-terminal" evidence="1">
    <location>
        <begin position="23"/>
        <end position="139"/>
    </location>
</feature>
<organism evidence="2 3">
    <name type="scientific">Aliiroseovarius zhejiangensis</name>
    <dbReference type="NCBI Taxonomy" id="1632025"/>
    <lineage>
        <taxon>Bacteria</taxon>
        <taxon>Pseudomonadati</taxon>
        <taxon>Pseudomonadota</taxon>
        <taxon>Alphaproteobacteria</taxon>
        <taxon>Rhodobacterales</taxon>
        <taxon>Paracoccaceae</taxon>
        <taxon>Aliiroseovarius</taxon>
    </lineage>
</organism>
<dbReference type="RefSeq" id="WP_191285478.1">
    <property type="nucleotide sequence ID" value="NZ_BNCH01000002.1"/>
</dbReference>
<dbReference type="Gene3D" id="1.10.3680.10">
    <property type="entry name" value="TerB-like"/>
    <property type="match status" value="1"/>
</dbReference>
<dbReference type="Pfam" id="PF05099">
    <property type="entry name" value="TerB"/>
    <property type="match status" value="1"/>
</dbReference>
<protein>
    <recommendedName>
        <fullName evidence="1">Co-chaperone DjlA N-terminal domain-containing protein</fullName>
    </recommendedName>
</protein>
<gene>
    <name evidence="2" type="ORF">GCM10016455_10830</name>
</gene>
<proteinExistence type="predicted"/>
<dbReference type="InterPro" id="IPR007791">
    <property type="entry name" value="DjlA_N"/>
</dbReference>
<keyword evidence="3" id="KW-1185">Reference proteome</keyword>
<evidence type="ECO:0000313" key="2">
    <source>
        <dbReference type="EMBL" id="GHE92616.1"/>
    </source>
</evidence>
<name>A0ABQ3IVZ6_9RHOB</name>
<reference evidence="3" key="1">
    <citation type="journal article" date="2019" name="Int. J. Syst. Evol. Microbiol.">
        <title>The Global Catalogue of Microorganisms (GCM) 10K type strain sequencing project: providing services to taxonomists for standard genome sequencing and annotation.</title>
        <authorList>
            <consortium name="The Broad Institute Genomics Platform"/>
            <consortium name="The Broad Institute Genome Sequencing Center for Infectious Disease"/>
            <person name="Wu L."/>
            <person name="Ma J."/>
        </authorList>
    </citation>
    <scope>NUCLEOTIDE SEQUENCE [LARGE SCALE GENOMIC DNA]</scope>
    <source>
        <strain evidence="3">KCTC 42443</strain>
    </source>
</reference>